<keyword evidence="1" id="KW-0472">Membrane</keyword>
<feature type="transmembrane region" description="Helical" evidence="1">
    <location>
        <begin position="6"/>
        <end position="25"/>
    </location>
</feature>
<feature type="transmembrane region" description="Helical" evidence="1">
    <location>
        <begin position="97"/>
        <end position="116"/>
    </location>
</feature>
<comment type="caution">
    <text evidence="2">The sequence shown here is derived from an EMBL/GenBank/DDBJ whole genome shotgun (WGS) entry which is preliminary data.</text>
</comment>
<evidence type="ECO:0000313" key="3">
    <source>
        <dbReference type="Proteomes" id="UP000230214"/>
    </source>
</evidence>
<protein>
    <submittedName>
        <fullName evidence="2">Uncharacterized protein</fullName>
    </submittedName>
</protein>
<evidence type="ECO:0000256" key="1">
    <source>
        <dbReference type="SAM" id="Phobius"/>
    </source>
</evidence>
<sequence>MFTKLIDIYKIYFAISLLVALVLLLGHYNDGLLVIILIIVGALLTPFIYELDYLLYAYVVDPSAPVSSQLQNLIKGKNYKGAFLYAHENTNDFDSTVFRSILMVVSAFGIGFLLIFSPVNILARSVILSFILTTIYLEIVSFTDGSWENWYSFFDTPPKEIYAKVFIGLQIAVFMVFLFKVL</sequence>
<evidence type="ECO:0000313" key="2">
    <source>
        <dbReference type="EMBL" id="PIR43797.1"/>
    </source>
</evidence>
<dbReference type="AlphaFoldDB" id="A0A2H0RBD8"/>
<dbReference type="Proteomes" id="UP000230214">
    <property type="component" value="Unassembled WGS sequence"/>
</dbReference>
<reference evidence="2 3" key="1">
    <citation type="submission" date="2017-09" db="EMBL/GenBank/DDBJ databases">
        <title>Depth-based differentiation of microbial function through sediment-hosted aquifers and enrichment of novel symbionts in the deep terrestrial subsurface.</title>
        <authorList>
            <person name="Probst A.J."/>
            <person name="Ladd B."/>
            <person name="Jarett J.K."/>
            <person name="Geller-Mcgrath D.E."/>
            <person name="Sieber C.M."/>
            <person name="Emerson J.B."/>
            <person name="Anantharaman K."/>
            <person name="Thomas B.C."/>
            <person name="Malmstrom R."/>
            <person name="Stieglmeier M."/>
            <person name="Klingl A."/>
            <person name="Woyke T."/>
            <person name="Ryan C.M."/>
            <person name="Banfield J.F."/>
        </authorList>
    </citation>
    <scope>NUCLEOTIDE SEQUENCE [LARGE SCALE GENOMIC DNA]</scope>
    <source>
        <strain evidence="2">CG10_big_fil_rev_8_21_14_0_10_32_10</strain>
    </source>
</reference>
<keyword evidence="1" id="KW-0812">Transmembrane</keyword>
<gene>
    <name evidence="2" type="ORF">COV24_00975</name>
</gene>
<organism evidence="2 3">
    <name type="scientific">candidate division WWE3 bacterium CG10_big_fil_rev_8_21_14_0_10_32_10</name>
    <dbReference type="NCBI Taxonomy" id="1975090"/>
    <lineage>
        <taxon>Bacteria</taxon>
        <taxon>Katanobacteria</taxon>
    </lineage>
</organism>
<feature type="transmembrane region" description="Helical" evidence="1">
    <location>
        <begin position="32"/>
        <end position="49"/>
    </location>
</feature>
<keyword evidence="1" id="KW-1133">Transmembrane helix</keyword>
<dbReference type="EMBL" id="PCXU01000011">
    <property type="protein sequence ID" value="PIR43797.1"/>
    <property type="molecule type" value="Genomic_DNA"/>
</dbReference>
<proteinExistence type="predicted"/>
<accession>A0A2H0RBD8</accession>
<name>A0A2H0RBD8_UNCKA</name>
<feature type="transmembrane region" description="Helical" evidence="1">
    <location>
        <begin position="161"/>
        <end position="179"/>
    </location>
</feature>
<feature type="transmembrane region" description="Helical" evidence="1">
    <location>
        <begin position="121"/>
        <end position="141"/>
    </location>
</feature>